<evidence type="ECO:0000313" key="3">
    <source>
        <dbReference type="EMBL" id="MTH77562.1"/>
    </source>
</evidence>
<evidence type="ECO:0000259" key="2">
    <source>
        <dbReference type="Pfam" id="PF23639"/>
    </source>
</evidence>
<feature type="domain" description="Toprim" evidence="1">
    <location>
        <begin position="201"/>
        <end position="292"/>
    </location>
</feature>
<dbReference type="SUPFAM" id="SSF56731">
    <property type="entry name" value="DNA primase core"/>
    <property type="match status" value="1"/>
</dbReference>
<dbReference type="AlphaFoldDB" id="A0A6L6J638"/>
<gene>
    <name evidence="3" type="ORF">GL286_07475</name>
</gene>
<sequence length="295" mass="31374">MTAREIVTALRGRMYRSGGLCFCPAHANTKTPALSVMDGRDGRLLLHCYTGCAFEEIMDALRGLGLVEGKGSYSPPSQAELAAIREAEHQEARKRADQALRCWNEAGPINGTPAEVYLREIRGITAPLPSTLRFHSAAWHGPTAQRLPAMVALIEGLDLPAVHRTYLAPHGTAKAEVQPNKMMLGTTAGGHVEVAKADGPLVVAEGIETALALAFGLLARPATIWAALSTSGMSSLILPRQPHRLTIASDGDTAGREAAHKLAERAAALGWTVSMLPAPDGRDWNDILLMKGGNV</sequence>
<dbReference type="InterPro" id="IPR055570">
    <property type="entry name" value="DUF7146"/>
</dbReference>
<dbReference type="OrthoDB" id="9811157at2"/>
<dbReference type="Pfam" id="PF23639">
    <property type="entry name" value="DUF7146"/>
    <property type="match status" value="1"/>
</dbReference>
<protein>
    <submittedName>
        <fullName evidence="3">Uncharacterized protein</fullName>
    </submittedName>
</protein>
<dbReference type="Pfam" id="PF13362">
    <property type="entry name" value="Toprim_3"/>
    <property type="match status" value="1"/>
</dbReference>
<keyword evidence="4" id="KW-1185">Reference proteome</keyword>
<dbReference type="Proteomes" id="UP000478183">
    <property type="component" value="Unassembled WGS sequence"/>
</dbReference>
<accession>A0A6L6J638</accession>
<evidence type="ECO:0000313" key="4">
    <source>
        <dbReference type="Proteomes" id="UP000478183"/>
    </source>
</evidence>
<name>A0A6L6J638_9RHOB</name>
<organism evidence="3 4">
    <name type="scientific">Paracoccus aestuariivivens</name>
    <dbReference type="NCBI Taxonomy" id="1820333"/>
    <lineage>
        <taxon>Bacteria</taxon>
        <taxon>Pseudomonadati</taxon>
        <taxon>Pseudomonadota</taxon>
        <taxon>Alphaproteobacteria</taxon>
        <taxon>Rhodobacterales</taxon>
        <taxon>Paracoccaceae</taxon>
        <taxon>Paracoccus</taxon>
    </lineage>
</organism>
<comment type="caution">
    <text evidence="3">The sequence shown here is derived from an EMBL/GenBank/DDBJ whole genome shotgun (WGS) entry which is preliminary data.</text>
</comment>
<evidence type="ECO:0000259" key="1">
    <source>
        <dbReference type="Pfam" id="PF13362"/>
    </source>
</evidence>
<dbReference type="RefSeq" id="WP_155094948.1">
    <property type="nucleotide sequence ID" value="NZ_WMIE01000003.1"/>
</dbReference>
<proteinExistence type="predicted"/>
<feature type="domain" description="DUF7146" evidence="2">
    <location>
        <begin position="94"/>
        <end position="193"/>
    </location>
</feature>
<reference evidence="3 4" key="1">
    <citation type="submission" date="2019-11" db="EMBL/GenBank/DDBJ databases">
        <authorList>
            <person name="Dong K."/>
        </authorList>
    </citation>
    <scope>NUCLEOTIDE SEQUENCE [LARGE SCALE GENOMIC DNA]</scope>
    <source>
        <strain evidence="3 4">NBRC 111993</strain>
    </source>
</reference>
<dbReference type="Gene3D" id="3.40.1360.10">
    <property type="match status" value="1"/>
</dbReference>
<dbReference type="InterPro" id="IPR006171">
    <property type="entry name" value="TOPRIM_dom"/>
</dbReference>
<dbReference type="EMBL" id="WMIE01000003">
    <property type="protein sequence ID" value="MTH77562.1"/>
    <property type="molecule type" value="Genomic_DNA"/>
</dbReference>